<dbReference type="InterPro" id="IPR001356">
    <property type="entry name" value="HD"/>
</dbReference>
<dbReference type="PANTHER" id="PTHR45950:SF10">
    <property type="entry name" value="HOMEOBOX-LEUCINE ZIPPER PROTEIN REVOLUTA"/>
    <property type="match status" value="1"/>
</dbReference>
<dbReference type="Gene3D" id="3.30.530.20">
    <property type="match status" value="1"/>
</dbReference>
<dbReference type="FunFam" id="1.10.10.60:FF:000197">
    <property type="entry name" value="Homeobox-leucine zipper protein REVOLUTA"/>
    <property type="match status" value="1"/>
</dbReference>
<feature type="DNA-binding region" description="Homeobox" evidence="10">
    <location>
        <begin position="30"/>
        <end position="85"/>
    </location>
</feature>
<evidence type="ECO:0000256" key="9">
    <source>
        <dbReference type="ARBA" id="ARBA00023242"/>
    </source>
</evidence>
<dbReference type="InterPro" id="IPR002913">
    <property type="entry name" value="START_lipid-bd_dom"/>
</dbReference>
<dbReference type="GO" id="GO:0008289">
    <property type="term" value="F:lipid binding"/>
    <property type="evidence" value="ECO:0007669"/>
    <property type="project" value="InterPro"/>
</dbReference>
<evidence type="ECO:0000256" key="6">
    <source>
        <dbReference type="ARBA" id="ARBA00023125"/>
    </source>
</evidence>
<evidence type="ECO:0000259" key="13">
    <source>
        <dbReference type="PROSITE" id="PS50071"/>
    </source>
</evidence>
<keyword evidence="3" id="KW-0221">Differentiation</keyword>
<comment type="subcellular location">
    <subcellularLocation>
        <location evidence="1 10 11">Nucleus</location>
    </subcellularLocation>
</comment>
<dbReference type="CDD" id="cd14686">
    <property type="entry name" value="bZIP"/>
    <property type="match status" value="1"/>
</dbReference>
<evidence type="ECO:0000313" key="15">
    <source>
        <dbReference type="EMBL" id="KAA3489549.1"/>
    </source>
</evidence>
<keyword evidence="4" id="KW-0805">Transcription regulation</keyword>
<evidence type="ECO:0000256" key="8">
    <source>
        <dbReference type="ARBA" id="ARBA00023163"/>
    </source>
</evidence>
<dbReference type="InterPro" id="IPR044830">
    <property type="entry name" value="HD-Zip_III"/>
</dbReference>
<evidence type="ECO:0000256" key="11">
    <source>
        <dbReference type="RuleBase" id="RU000682"/>
    </source>
</evidence>
<evidence type="ECO:0000256" key="12">
    <source>
        <dbReference type="SAM" id="Coils"/>
    </source>
</evidence>
<gene>
    <name evidence="15" type="ORF">EPI10_033150</name>
</gene>
<feature type="domain" description="START" evidence="14">
    <location>
        <begin position="163"/>
        <end position="391"/>
    </location>
</feature>
<dbReference type="EMBL" id="SMMG02000001">
    <property type="protein sequence ID" value="KAA3489549.1"/>
    <property type="molecule type" value="Genomic_DNA"/>
</dbReference>
<dbReference type="PROSITE" id="PS50848">
    <property type="entry name" value="START"/>
    <property type="match status" value="1"/>
</dbReference>
<feature type="domain" description="Homeobox" evidence="13">
    <location>
        <begin position="28"/>
        <end position="84"/>
    </location>
</feature>
<dbReference type="Pfam" id="PF08670">
    <property type="entry name" value="MEKHLA"/>
    <property type="match status" value="1"/>
</dbReference>
<dbReference type="GO" id="GO:0030154">
    <property type="term" value="P:cell differentiation"/>
    <property type="evidence" value="ECO:0007669"/>
    <property type="project" value="UniProtKB-KW"/>
</dbReference>
<feature type="coiled-coil region" evidence="12">
    <location>
        <begin position="94"/>
        <end position="121"/>
    </location>
</feature>
<dbReference type="SUPFAM" id="SSF46689">
    <property type="entry name" value="Homeodomain-like"/>
    <property type="match status" value="1"/>
</dbReference>
<dbReference type="CDD" id="cd00086">
    <property type="entry name" value="homeodomain"/>
    <property type="match status" value="1"/>
</dbReference>
<keyword evidence="5 12" id="KW-0175">Coiled coil</keyword>
<evidence type="ECO:0000256" key="2">
    <source>
        <dbReference type="ARBA" id="ARBA00010338"/>
    </source>
</evidence>
<dbReference type="GO" id="GO:0003677">
    <property type="term" value="F:DNA binding"/>
    <property type="evidence" value="ECO:0007669"/>
    <property type="project" value="UniProtKB-UniRule"/>
</dbReference>
<reference evidence="15" key="1">
    <citation type="submission" date="2019-08" db="EMBL/GenBank/DDBJ databases">
        <authorList>
            <person name="Liu F."/>
        </authorList>
    </citation>
    <scope>NUCLEOTIDE SEQUENCE [LARGE SCALE GENOMIC DNA]</scope>
    <source>
        <strain evidence="15">PA1801</strain>
        <tissue evidence="15">Leaf</tissue>
    </source>
</reference>
<comment type="similarity">
    <text evidence="2">Belongs to the HD-ZIP homeobox family. Class III subfamily.</text>
</comment>
<evidence type="ECO:0000259" key="14">
    <source>
        <dbReference type="PROSITE" id="PS50848"/>
    </source>
</evidence>
<dbReference type="SMART" id="SM00389">
    <property type="entry name" value="HOX"/>
    <property type="match status" value="1"/>
</dbReference>
<dbReference type="Pfam" id="PF01852">
    <property type="entry name" value="START"/>
    <property type="match status" value="1"/>
</dbReference>
<dbReference type="InterPro" id="IPR023393">
    <property type="entry name" value="START-like_dom_sf"/>
</dbReference>
<dbReference type="OrthoDB" id="125004at2759"/>
<protein>
    <submittedName>
        <fullName evidence="15">Homeobox-leucine zipper protein REVOLUTA-like</fullName>
    </submittedName>
</protein>
<evidence type="ECO:0000256" key="10">
    <source>
        <dbReference type="PROSITE-ProRule" id="PRU00108"/>
    </source>
</evidence>
<evidence type="ECO:0000256" key="5">
    <source>
        <dbReference type="ARBA" id="ARBA00023054"/>
    </source>
</evidence>
<organism evidence="15 16">
    <name type="scientific">Gossypium australe</name>
    <dbReference type="NCBI Taxonomy" id="47621"/>
    <lineage>
        <taxon>Eukaryota</taxon>
        <taxon>Viridiplantae</taxon>
        <taxon>Streptophyta</taxon>
        <taxon>Embryophyta</taxon>
        <taxon>Tracheophyta</taxon>
        <taxon>Spermatophyta</taxon>
        <taxon>Magnoliopsida</taxon>
        <taxon>eudicotyledons</taxon>
        <taxon>Gunneridae</taxon>
        <taxon>Pentapetalae</taxon>
        <taxon>rosids</taxon>
        <taxon>malvids</taxon>
        <taxon>Malvales</taxon>
        <taxon>Malvaceae</taxon>
        <taxon>Malvoideae</taxon>
        <taxon>Gossypium</taxon>
    </lineage>
</organism>
<dbReference type="SUPFAM" id="SSF55961">
    <property type="entry name" value="Bet v1-like"/>
    <property type="match status" value="1"/>
</dbReference>
<accession>A0A5B6X5X2</accession>
<dbReference type="GO" id="GO:0005634">
    <property type="term" value="C:nucleus"/>
    <property type="evidence" value="ECO:0007669"/>
    <property type="project" value="UniProtKB-SubCell"/>
</dbReference>
<evidence type="ECO:0000256" key="7">
    <source>
        <dbReference type="ARBA" id="ARBA00023155"/>
    </source>
</evidence>
<dbReference type="PROSITE" id="PS50071">
    <property type="entry name" value="HOMEOBOX_2"/>
    <property type="match status" value="1"/>
</dbReference>
<dbReference type="Gene3D" id="1.10.10.60">
    <property type="entry name" value="Homeodomain-like"/>
    <property type="match status" value="1"/>
</dbReference>
<comment type="caution">
    <text evidence="15">The sequence shown here is derived from an EMBL/GenBank/DDBJ whole genome shotgun (WGS) entry which is preliminary data.</text>
</comment>
<keyword evidence="16" id="KW-1185">Reference proteome</keyword>
<dbReference type="GO" id="GO:0003700">
    <property type="term" value="F:DNA-binding transcription factor activity"/>
    <property type="evidence" value="ECO:0007669"/>
    <property type="project" value="InterPro"/>
</dbReference>
<evidence type="ECO:0000313" key="16">
    <source>
        <dbReference type="Proteomes" id="UP000325315"/>
    </source>
</evidence>
<keyword evidence="9 10" id="KW-0539">Nucleus</keyword>
<dbReference type="InterPro" id="IPR013978">
    <property type="entry name" value="MEKHLA"/>
</dbReference>
<sequence length="923" mass="101536">MAMALAQHRESSSDSSINKHLDGGKYVRYTAEQVEALERVYAECPKPSSLRRQQLIRECPILSNIEPKQIKVWFQNRRCREKQKKESSRLQTVNRKLTAMNKLLMEENDRLQKQVSQLVCENGYMKQQLHTVNVSSFSLNLFTSAADANCDSLGTTPQHSLRDTNSPAGLLSIAEETLAEFLSKATGTAVDWVQMPGMKPGPDSVGIFTISQSCSGVAARACGLVSLEPMKIAEILKDRPSWSRDCRNLEVFTMFPAGNGGTIELVYAQTFAPTTLAPARDFWTLRYTTTLENGSLVVCERSLSGSGAGPSAAAAAQFVRAEVLPSGYLIRPCEGGGSIIHIVDHLNLEAWSVPEVLRPLYESSKVIAQKMTIAALRYIRQIAQETSGEVVYSLGRQPAVLRTFSQRLSRGFNDAINGFNDDGWSIMNCDGTEDVIIAINSSKSFSSTSNPANALSFLGGVLCAKASMLLQNIAPAVLVRFLREHRSEWADFNVDAYCAASLKAGTNAYPGMRPTRFTGSQIIMPLGHTIEHEESSNKMHLHLSVLLFSIASIIFSHLSINFANVVQVFIVYQLLEVIRLEGHSFVQEDAFVSRDIHLLQICSGIDENAVGACSELVFAPIDEMFPDDAPLLPSGFRVIPLDSKSVRQKKQGTDGVTIQSDTQDSLTTNRTLDLTSSLEVGPATNHAAGDTSSCRNTRSVLTIAFQFPFESNLRDNVATMARQYVRSVISSVQRVAIAISPSGLNPAVGSKLSPGSPEALTLAHWICRSYRRVASFLLLMWRFLFFLLSYHLGAELLRSESLGGDSILKNLWQHPDAILCCSLKSQPVFIFANQAGLDMLETTLVALQDITLDKLFDESGRKALCSDFGKLMQQGYACLPAGICMSTMGRHVSYEQAFSWKVLEVDESTVHCLAFSFVNWSFV</sequence>
<keyword evidence="8" id="KW-0804">Transcription</keyword>
<dbReference type="Proteomes" id="UP000325315">
    <property type="component" value="Unassembled WGS sequence"/>
</dbReference>
<evidence type="ECO:0000256" key="3">
    <source>
        <dbReference type="ARBA" id="ARBA00022782"/>
    </source>
</evidence>
<dbReference type="Pfam" id="PF00046">
    <property type="entry name" value="Homeodomain"/>
    <property type="match status" value="1"/>
</dbReference>
<name>A0A5B6X5X2_9ROSI</name>
<keyword evidence="6 10" id="KW-0238">DNA-binding</keyword>
<dbReference type="SMART" id="SM00234">
    <property type="entry name" value="START"/>
    <property type="match status" value="1"/>
</dbReference>
<evidence type="ECO:0000256" key="4">
    <source>
        <dbReference type="ARBA" id="ARBA00023015"/>
    </source>
</evidence>
<dbReference type="PANTHER" id="PTHR45950">
    <property type="entry name" value="HOMEOBOX-LEUCINE ZIPPER PROTEIN ATHB-14"/>
    <property type="match status" value="1"/>
</dbReference>
<keyword evidence="7 10" id="KW-0371">Homeobox</keyword>
<dbReference type="InterPro" id="IPR009057">
    <property type="entry name" value="Homeodomain-like_sf"/>
</dbReference>
<proteinExistence type="inferred from homology"/>
<evidence type="ECO:0000256" key="1">
    <source>
        <dbReference type="ARBA" id="ARBA00004123"/>
    </source>
</evidence>
<dbReference type="AlphaFoldDB" id="A0A5B6X5X2"/>